<dbReference type="Proteomes" id="UP000250043">
    <property type="component" value="Unassembled WGS sequence"/>
</dbReference>
<comment type="similarity">
    <text evidence="1">Belongs to the TCP11 family.</text>
</comment>
<evidence type="ECO:0000313" key="3">
    <source>
        <dbReference type="EMBL" id="OCH91654.1"/>
    </source>
</evidence>
<evidence type="ECO:0000256" key="2">
    <source>
        <dbReference type="SAM" id="MobiDB-lite"/>
    </source>
</evidence>
<dbReference type="InterPro" id="IPR008862">
    <property type="entry name" value="Tcp11"/>
</dbReference>
<dbReference type="AlphaFoldDB" id="A0A8E2AYV6"/>
<dbReference type="OrthoDB" id="276323at2759"/>
<organism evidence="3 4">
    <name type="scientific">Obba rivulosa</name>
    <dbReference type="NCBI Taxonomy" id="1052685"/>
    <lineage>
        <taxon>Eukaryota</taxon>
        <taxon>Fungi</taxon>
        <taxon>Dikarya</taxon>
        <taxon>Basidiomycota</taxon>
        <taxon>Agaricomycotina</taxon>
        <taxon>Agaricomycetes</taxon>
        <taxon>Polyporales</taxon>
        <taxon>Gelatoporiaceae</taxon>
        <taxon>Obba</taxon>
    </lineage>
</organism>
<protein>
    <submittedName>
        <fullName evidence="3">Uncharacterized protein</fullName>
    </submittedName>
</protein>
<gene>
    <name evidence="3" type="ORF">OBBRIDRAFT_833997</name>
</gene>
<evidence type="ECO:0000313" key="4">
    <source>
        <dbReference type="Proteomes" id="UP000250043"/>
    </source>
</evidence>
<evidence type="ECO:0000256" key="1">
    <source>
        <dbReference type="ARBA" id="ARBA00010954"/>
    </source>
</evidence>
<dbReference type="PANTHER" id="PTHR12832:SF11">
    <property type="entry name" value="LD23868P"/>
    <property type="match status" value="1"/>
</dbReference>
<name>A0A8E2AYV6_9APHY</name>
<accession>A0A8E2AYV6</accession>
<dbReference type="Pfam" id="PF05794">
    <property type="entry name" value="Tcp11"/>
    <property type="match status" value="1"/>
</dbReference>
<sequence>MDAALSRLQQLALEHPENMTLQRTIRHLSQLAEPTRQSTNPGSAETVTWDVLRGDFHVLREEGLWDASAESDALLAELRASFSSQAFTETSDMSADHSSSRISIIAPPLPSTPLLSSISNSAAILPVELVDALNHTYFLHLLATDPEKILPPGKSLLSMMVRPHAQKPDGAVPSLKDRVTDIVQRAFWDEALETLSSLEPPVQLPRLKRLYEDLHTALKPLLPPDHPVLVTLSSPLSPTSFPLRSAINHLREIVVALRERCAPTRDAHIDELLRPLDDVPPPSNDIPTSASIPALAKLVVDSVRGILHLADIMKDDLSQFVLGAMSEAQLRAAIRTQARSRERELILQLWSSSRVQEEWQSWLAQLNSPSTSGSDNDRRRLSWISRLVQALGSTSPVSCIPPSTAASIPVASSEADQEFRPGANGSTTATPNRLPPPLFFACPTLLYLQNYLQALVIAASLRSLVRLPLSGGDAASNNPHTDFTGRIWALLKAEVDETPDSGDTKLINLADEVIRVRQLCAGKLDAEEEQTLRAAVDRTLRPTDPVFVLLQRRLMDSIADHVVEGHKKQEIRNAPMSLQTGRAVTLERPGKRPRLMVTLGDEDVDAGKSNPHEVLLKVKGFEDPILTGALDEALRRLEGCIEWVQKEWPDLTARGDIAADVEHLEEHLAT</sequence>
<proteinExistence type="inferred from homology"/>
<dbReference type="EMBL" id="KV722381">
    <property type="protein sequence ID" value="OCH91654.1"/>
    <property type="molecule type" value="Genomic_DNA"/>
</dbReference>
<keyword evidence="4" id="KW-1185">Reference proteome</keyword>
<reference evidence="3 4" key="1">
    <citation type="submission" date="2016-07" db="EMBL/GenBank/DDBJ databases">
        <title>Draft genome of the white-rot fungus Obba rivulosa 3A-2.</title>
        <authorList>
            <consortium name="DOE Joint Genome Institute"/>
            <person name="Miettinen O."/>
            <person name="Riley R."/>
            <person name="Acob R."/>
            <person name="Barry K."/>
            <person name="Cullen D."/>
            <person name="De Vries R."/>
            <person name="Hainaut M."/>
            <person name="Hatakka A."/>
            <person name="Henrissat B."/>
            <person name="Hilden K."/>
            <person name="Kuo R."/>
            <person name="Labutti K."/>
            <person name="Lipzen A."/>
            <person name="Makela M.R."/>
            <person name="Sandor L."/>
            <person name="Spatafora J.W."/>
            <person name="Grigoriev I.V."/>
            <person name="Hibbett D.S."/>
        </authorList>
    </citation>
    <scope>NUCLEOTIDE SEQUENCE [LARGE SCALE GENOMIC DNA]</scope>
    <source>
        <strain evidence="3 4">3A-2</strain>
    </source>
</reference>
<feature type="region of interest" description="Disordered" evidence="2">
    <location>
        <begin position="412"/>
        <end position="431"/>
    </location>
</feature>
<dbReference type="GO" id="GO:0010737">
    <property type="term" value="P:protein kinase A signaling"/>
    <property type="evidence" value="ECO:0007669"/>
    <property type="project" value="TreeGrafter"/>
</dbReference>
<dbReference type="PANTHER" id="PTHR12832">
    <property type="entry name" value="TESTIS-SPECIFIC PROTEIN PBS13 T-COMPLEX 11"/>
    <property type="match status" value="1"/>
</dbReference>